<dbReference type="InterPro" id="IPR024529">
    <property type="entry name" value="ECF_trnsprt_substrate-spec"/>
</dbReference>
<feature type="transmembrane region" description="Helical" evidence="1">
    <location>
        <begin position="113"/>
        <end position="130"/>
    </location>
</feature>
<name>A0A532V539_UNCL8</name>
<dbReference type="EMBL" id="NJBN01000001">
    <property type="protein sequence ID" value="TKJ42309.1"/>
    <property type="molecule type" value="Genomic_DNA"/>
</dbReference>
<keyword evidence="1" id="KW-0472">Membrane</keyword>
<organism evidence="2 3">
    <name type="scientific">candidate division LCP-89 bacterium B3_LCP</name>
    <dbReference type="NCBI Taxonomy" id="2012998"/>
    <lineage>
        <taxon>Bacteria</taxon>
        <taxon>Pseudomonadati</taxon>
        <taxon>Bacteria division LCP-89</taxon>
    </lineage>
</organism>
<keyword evidence="1" id="KW-1133">Transmembrane helix</keyword>
<comment type="caution">
    <text evidence="2">The sequence shown here is derived from an EMBL/GenBank/DDBJ whole genome shotgun (WGS) entry which is preliminary data.</text>
</comment>
<dbReference type="AlphaFoldDB" id="A0A532V539"/>
<evidence type="ECO:0000313" key="2">
    <source>
        <dbReference type="EMBL" id="TKJ42309.1"/>
    </source>
</evidence>
<protein>
    <submittedName>
        <fullName evidence="2">ECF transporter S component</fullName>
    </submittedName>
</protein>
<gene>
    <name evidence="2" type="ORF">CEE37_01115</name>
</gene>
<proteinExistence type="predicted"/>
<dbReference type="Proteomes" id="UP000319619">
    <property type="component" value="Unassembled WGS sequence"/>
</dbReference>
<reference evidence="2 3" key="1">
    <citation type="submission" date="2017-06" db="EMBL/GenBank/DDBJ databases">
        <title>Novel microbial phyla capable of carbon fixation and sulfur reduction in deep-sea sediments.</title>
        <authorList>
            <person name="Huang J."/>
            <person name="Baker B."/>
            <person name="Wang Y."/>
        </authorList>
    </citation>
    <scope>NUCLEOTIDE SEQUENCE [LARGE SCALE GENOMIC DNA]</scope>
    <source>
        <strain evidence="2">B3_LCP</strain>
    </source>
</reference>
<evidence type="ECO:0000313" key="3">
    <source>
        <dbReference type="Proteomes" id="UP000319619"/>
    </source>
</evidence>
<dbReference type="GO" id="GO:0022857">
    <property type="term" value="F:transmembrane transporter activity"/>
    <property type="evidence" value="ECO:0007669"/>
    <property type="project" value="InterPro"/>
</dbReference>
<accession>A0A532V539</accession>
<feature type="transmembrane region" description="Helical" evidence="1">
    <location>
        <begin position="6"/>
        <end position="29"/>
    </location>
</feature>
<keyword evidence="1" id="KW-0812">Transmembrane</keyword>
<sequence>MIPIRSITISAFLIAAGIASSFLAHITGIGGRIFLPLHYPALLAGLLFGWRMGITVGLLTPLMSAILTGMPPLIPSAILMVPELVVYGLCSGLLRKYTGLYPALLISQIMGRLAWGAAVLLLTPLIGLQIPVVPALITGLVMGLPGIIGQIILIPLLVVRLERSGLVIKPVRD</sequence>
<feature type="transmembrane region" description="Helical" evidence="1">
    <location>
        <begin position="136"/>
        <end position="159"/>
    </location>
</feature>
<dbReference type="Gene3D" id="1.10.1760.20">
    <property type="match status" value="1"/>
</dbReference>
<evidence type="ECO:0000256" key="1">
    <source>
        <dbReference type="SAM" id="Phobius"/>
    </source>
</evidence>
<dbReference type="Pfam" id="PF12822">
    <property type="entry name" value="ECF_trnsprt"/>
    <property type="match status" value="1"/>
</dbReference>